<evidence type="ECO:0000256" key="3">
    <source>
        <dbReference type="ARBA" id="ARBA00022723"/>
    </source>
</evidence>
<dbReference type="InterPro" id="IPR001680">
    <property type="entry name" value="WD40_rpt"/>
</dbReference>
<dbReference type="Pfam" id="PF07635">
    <property type="entry name" value="PSCyt1"/>
    <property type="match status" value="1"/>
</dbReference>
<evidence type="ECO:0000259" key="11">
    <source>
        <dbReference type="PROSITE" id="PS51007"/>
    </source>
</evidence>
<keyword evidence="3 7" id="KW-0479">Metal-binding</keyword>
<evidence type="ECO:0000256" key="7">
    <source>
        <dbReference type="PROSITE-ProRule" id="PRU00433"/>
    </source>
</evidence>
<feature type="region of interest" description="Disordered" evidence="9">
    <location>
        <begin position="764"/>
        <end position="933"/>
    </location>
</feature>
<dbReference type="InParanoid" id="B4D8S4"/>
<evidence type="ECO:0000256" key="5">
    <source>
        <dbReference type="ARBA" id="ARBA00023004"/>
    </source>
</evidence>
<keyword evidence="1 6" id="KW-0853">WD repeat</keyword>
<evidence type="ECO:0000313" key="13">
    <source>
        <dbReference type="Proteomes" id="UP000005824"/>
    </source>
</evidence>
<protein>
    <submittedName>
        <fullName evidence="12">WD-40 repeat protein</fullName>
    </submittedName>
</protein>
<feature type="coiled-coil region" evidence="8">
    <location>
        <begin position="542"/>
        <end position="604"/>
    </location>
</feature>
<dbReference type="PANTHER" id="PTHR19879:SF9">
    <property type="entry name" value="TRANSCRIPTION INITIATION FACTOR TFIID SUBUNIT 5"/>
    <property type="match status" value="1"/>
</dbReference>
<dbReference type="Gene3D" id="2.130.10.10">
    <property type="entry name" value="YVTN repeat-like/Quinoprotein amine dehydrogenase"/>
    <property type="match status" value="2"/>
</dbReference>
<feature type="repeat" description="WD" evidence="6">
    <location>
        <begin position="367"/>
        <end position="398"/>
    </location>
</feature>
<dbReference type="STRING" id="497964.CfE428DRAFT_5314"/>
<comment type="caution">
    <text evidence="12">The sequence shown here is derived from an EMBL/GenBank/DDBJ whole genome shotgun (WGS) entry which is preliminary data.</text>
</comment>
<evidence type="ECO:0000256" key="4">
    <source>
        <dbReference type="ARBA" id="ARBA00022737"/>
    </source>
</evidence>
<keyword evidence="2 7" id="KW-0349">Heme</keyword>
<feature type="coiled-coil region" evidence="8">
    <location>
        <begin position="464"/>
        <end position="491"/>
    </location>
</feature>
<dbReference type="EMBL" id="ABVL01000023">
    <property type="protein sequence ID" value="EDY17132.1"/>
    <property type="molecule type" value="Genomic_DNA"/>
</dbReference>
<evidence type="ECO:0000313" key="12">
    <source>
        <dbReference type="EMBL" id="EDY17132.1"/>
    </source>
</evidence>
<dbReference type="PROSITE" id="PS50082">
    <property type="entry name" value="WD_REPEATS_2"/>
    <property type="match status" value="3"/>
</dbReference>
<dbReference type="InterPro" id="IPR009056">
    <property type="entry name" value="Cyt_c-like_dom"/>
</dbReference>
<feature type="compositionally biased region" description="Basic and acidic residues" evidence="9">
    <location>
        <begin position="875"/>
        <end position="916"/>
    </location>
</feature>
<dbReference type="SMART" id="SM00320">
    <property type="entry name" value="WD40"/>
    <property type="match status" value="6"/>
</dbReference>
<dbReference type="PROSITE" id="PS50294">
    <property type="entry name" value="WD_REPEATS_REGION"/>
    <property type="match status" value="2"/>
</dbReference>
<evidence type="ECO:0000256" key="8">
    <source>
        <dbReference type="SAM" id="Coils"/>
    </source>
</evidence>
<dbReference type="SUPFAM" id="SSF50978">
    <property type="entry name" value="WD40 repeat-like"/>
    <property type="match status" value="1"/>
</dbReference>
<feature type="repeat" description="WD" evidence="6">
    <location>
        <begin position="327"/>
        <end position="366"/>
    </location>
</feature>
<dbReference type="PANTHER" id="PTHR19879">
    <property type="entry name" value="TRANSCRIPTION INITIATION FACTOR TFIID"/>
    <property type="match status" value="1"/>
</dbReference>
<evidence type="ECO:0000256" key="2">
    <source>
        <dbReference type="ARBA" id="ARBA00022617"/>
    </source>
</evidence>
<keyword evidence="13" id="KW-1185">Reference proteome</keyword>
<dbReference type="InterPro" id="IPR015943">
    <property type="entry name" value="WD40/YVTN_repeat-like_dom_sf"/>
</dbReference>
<name>B4D8S4_9BACT</name>
<feature type="chain" id="PRO_5002803294" evidence="10">
    <location>
        <begin position="20"/>
        <end position="933"/>
    </location>
</feature>
<dbReference type="RefSeq" id="WP_006982635.1">
    <property type="nucleotide sequence ID" value="NZ_ABVL01000023.1"/>
</dbReference>
<keyword evidence="4" id="KW-0677">Repeat</keyword>
<reference evidence="12 13" key="1">
    <citation type="journal article" date="2011" name="J. Bacteriol.">
        <title>Genome sequence of Chthoniobacter flavus Ellin428, an aerobic heterotrophic soil bacterium.</title>
        <authorList>
            <person name="Kant R."/>
            <person name="van Passel M.W."/>
            <person name="Palva A."/>
            <person name="Lucas S."/>
            <person name="Lapidus A."/>
            <person name="Glavina Del Rio T."/>
            <person name="Dalin E."/>
            <person name="Tice H."/>
            <person name="Bruce D."/>
            <person name="Goodwin L."/>
            <person name="Pitluck S."/>
            <person name="Larimer F.W."/>
            <person name="Land M.L."/>
            <person name="Hauser L."/>
            <person name="Sangwan P."/>
            <person name="de Vos W.M."/>
            <person name="Janssen P.H."/>
            <person name="Smidt H."/>
        </authorList>
    </citation>
    <scope>NUCLEOTIDE SEQUENCE [LARGE SCALE GENOMIC DNA]</scope>
    <source>
        <strain evidence="12 13">Ellin428</strain>
    </source>
</reference>
<dbReference type="PROSITE" id="PS51007">
    <property type="entry name" value="CYTC"/>
    <property type="match status" value="1"/>
</dbReference>
<feature type="signal peptide" evidence="10">
    <location>
        <begin position="1"/>
        <end position="19"/>
    </location>
</feature>
<evidence type="ECO:0000256" key="10">
    <source>
        <dbReference type="SAM" id="SignalP"/>
    </source>
</evidence>
<dbReference type="InterPro" id="IPR036909">
    <property type="entry name" value="Cyt_c-like_dom_sf"/>
</dbReference>
<dbReference type="Gene3D" id="1.10.287.1490">
    <property type="match status" value="1"/>
</dbReference>
<dbReference type="PROSITE" id="PS00678">
    <property type="entry name" value="WD_REPEATS_1"/>
    <property type="match status" value="1"/>
</dbReference>
<sequence length="933" mass="99469">MKKLAVLSATIAVALTAQGADKVTYDEQIMPILRNSCLNCHNPDKKKAGLDLSTYQAALQGSENGKVLESGNPASSLLVKCIKQTDDPKMPPKGDKLSDADIAIFEKWIAGQLLENASGKAVAVSANKVTVAAVSLTRPDGPPPMPGDLPLEPYVRTTHTNAIVAMAVNPWAPVVAIGGQKQVLLYNTDTLQPLGVLPFPEGFLDVLHFSRNGQVLMAGGGMGGKSGKVALWDLKTGERIATIGNEFDQALAADLSPDQQFVALGGPLKLLKIYSTKDGKLVQSIKKHTDWVTAIAFSADGKYLASADRAGGIQIWESGTWKEFNTLPGHKGMVTGLAFMPGVLASCGEDGKVTLWDAKEGKEIKSWTAHAGGVEWVDFTPDGKLISCGRDKIARVWDQTGKKLGETKPADDIALRAGLENDRMIVGDWTGKIQVVKMDGDVAGTLSANPPTLAERATATAKDLADAQIALPKLQDQLTAAEAKLQTEKTNADNAYKAALAAAQKHKDEAQKIVEAHKSAVPSAEKHLTELKTQIAASQKTVADARTAVEAAQKTLADKQAAINTPGAEIDTARQEVTNKTTAQTEAEKQLTARKDEVTKAEAELTKLRASTPAAIAAAEKVLQQANTQLATAQKPPAPVAAVTAAEQDVTKIKASIEDTKAQIIADKANADRWKVAQVLQSAHDAHDALLAKQAQYEQLMQTAKDAPQAIENARNDLANAQKTIADAPAKAKEKEDAFAKAREAVEAAKKTVAAAEDLAKEKDKNAQTVADNAPTMGDVTNLTKKMEGLNAEAAKLREERNSHSQGSPEYLAANTKYQAKKAEITNTQTGIDRREREEHGGPGSESRAGGIRQGPRCFRRSQAWLEAAHQGRGGSREGDRPGQEKRRGRDPARRAFAEGHAADHQGRGNAEDGGRKSRRDCRQGSGSRQGRS</sequence>
<dbReference type="eggNOG" id="COG2319">
    <property type="taxonomic scope" value="Bacteria"/>
</dbReference>
<dbReference type="InterPro" id="IPR011429">
    <property type="entry name" value="Cyt_c_Planctomycete-type"/>
</dbReference>
<feature type="domain" description="Cytochrome c" evidence="11">
    <location>
        <begin position="14"/>
        <end position="113"/>
    </location>
</feature>
<keyword evidence="8" id="KW-0175">Coiled coil</keyword>
<keyword evidence="10" id="KW-0732">Signal</keyword>
<dbReference type="SUPFAM" id="SSF46626">
    <property type="entry name" value="Cytochrome c"/>
    <property type="match status" value="1"/>
</dbReference>
<organism evidence="12 13">
    <name type="scientific">Chthoniobacter flavus Ellin428</name>
    <dbReference type="NCBI Taxonomy" id="497964"/>
    <lineage>
        <taxon>Bacteria</taxon>
        <taxon>Pseudomonadati</taxon>
        <taxon>Verrucomicrobiota</taxon>
        <taxon>Spartobacteria</taxon>
        <taxon>Chthoniobacterales</taxon>
        <taxon>Chthoniobacteraceae</taxon>
        <taxon>Chthoniobacter</taxon>
    </lineage>
</organism>
<evidence type="ECO:0000256" key="9">
    <source>
        <dbReference type="SAM" id="MobiDB-lite"/>
    </source>
</evidence>
<accession>B4D8S4</accession>
<dbReference type="AlphaFoldDB" id="B4D8S4"/>
<keyword evidence="5 7" id="KW-0408">Iron</keyword>
<dbReference type="GO" id="GO:0046872">
    <property type="term" value="F:metal ion binding"/>
    <property type="evidence" value="ECO:0007669"/>
    <property type="project" value="UniProtKB-KW"/>
</dbReference>
<feature type="repeat" description="WD" evidence="6">
    <location>
        <begin position="285"/>
        <end position="317"/>
    </location>
</feature>
<dbReference type="GO" id="GO:0020037">
    <property type="term" value="F:heme binding"/>
    <property type="evidence" value="ECO:0007669"/>
    <property type="project" value="InterPro"/>
</dbReference>
<gene>
    <name evidence="12" type="ORF">CfE428DRAFT_5314</name>
</gene>
<dbReference type="CDD" id="cd00200">
    <property type="entry name" value="WD40"/>
    <property type="match status" value="1"/>
</dbReference>
<feature type="compositionally biased region" description="Basic and acidic residues" evidence="9">
    <location>
        <begin position="832"/>
        <end position="841"/>
    </location>
</feature>
<dbReference type="Pfam" id="PF00400">
    <property type="entry name" value="WD40"/>
    <property type="match status" value="3"/>
</dbReference>
<evidence type="ECO:0000256" key="6">
    <source>
        <dbReference type="PROSITE-ProRule" id="PRU00221"/>
    </source>
</evidence>
<proteinExistence type="predicted"/>
<dbReference type="InterPro" id="IPR036322">
    <property type="entry name" value="WD40_repeat_dom_sf"/>
</dbReference>
<dbReference type="Proteomes" id="UP000005824">
    <property type="component" value="Unassembled WGS sequence"/>
</dbReference>
<dbReference type="GO" id="GO:0009055">
    <property type="term" value="F:electron transfer activity"/>
    <property type="evidence" value="ECO:0007669"/>
    <property type="project" value="InterPro"/>
</dbReference>
<dbReference type="InterPro" id="IPR019775">
    <property type="entry name" value="WD40_repeat_CS"/>
</dbReference>
<evidence type="ECO:0000256" key="1">
    <source>
        <dbReference type="ARBA" id="ARBA00022574"/>
    </source>
</evidence>